<evidence type="ECO:0000313" key="2">
    <source>
        <dbReference type="EMBL" id="KAH7438812.1"/>
    </source>
</evidence>
<dbReference type="Proteomes" id="UP000825935">
    <property type="component" value="Chromosome 4"/>
</dbReference>
<feature type="compositionally biased region" description="Basic and acidic residues" evidence="1">
    <location>
        <begin position="244"/>
        <end position="258"/>
    </location>
</feature>
<evidence type="ECO:0000256" key="1">
    <source>
        <dbReference type="SAM" id="MobiDB-lite"/>
    </source>
</evidence>
<feature type="compositionally biased region" description="Basic and acidic residues" evidence="1">
    <location>
        <begin position="265"/>
        <end position="274"/>
    </location>
</feature>
<protein>
    <submittedName>
        <fullName evidence="2">Uncharacterized protein</fullName>
    </submittedName>
</protein>
<proteinExistence type="predicted"/>
<dbReference type="OMA" id="PEQINEG"/>
<feature type="compositionally biased region" description="Basic residues" evidence="1">
    <location>
        <begin position="218"/>
        <end position="228"/>
    </location>
</feature>
<dbReference type="PANTHER" id="PTHR31365">
    <property type="entry name" value="EXPRESSED PROTEIN"/>
    <property type="match status" value="1"/>
</dbReference>
<gene>
    <name evidence="2" type="ORF">KP509_04G032300</name>
</gene>
<feature type="region of interest" description="Disordered" evidence="1">
    <location>
        <begin position="178"/>
        <end position="296"/>
    </location>
</feature>
<reference evidence="2" key="1">
    <citation type="submission" date="2021-08" db="EMBL/GenBank/DDBJ databases">
        <title>WGS assembly of Ceratopteris richardii.</title>
        <authorList>
            <person name="Marchant D.B."/>
            <person name="Chen G."/>
            <person name="Jenkins J."/>
            <person name="Shu S."/>
            <person name="Leebens-Mack J."/>
            <person name="Grimwood J."/>
            <person name="Schmutz J."/>
            <person name="Soltis P."/>
            <person name="Soltis D."/>
            <person name="Chen Z.-H."/>
        </authorList>
    </citation>
    <scope>NUCLEOTIDE SEQUENCE</scope>
    <source>
        <strain evidence="2">Whitten #5841</strain>
        <tissue evidence="2">Leaf</tissue>
    </source>
</reference>
<evidence type="ECO:0000313" key="3">
    <source>
        <dbReference type="Proteomes" id="UP000825935"/>
    </source>
</evidence>
<feature type="compositionally biased region" description="Basic and acidic residues" evidence="1">
    <location>
        <begin position="153"/>
        <end position="165"/>
    </location>
</feature>
<name>A0A8T2UU31_CERRI</name>
<feature type="compositionally biased region" description="Basic and acidic residues" evidence="1">
    <location>
        <begin position="195"/>
        <end position="208"/>
    </location>
</feature>
<feature type="region of interest" description="Disordered" evidence="1">
    <location>
        <begin position="69"/>
        <end position="165"/>
    </location>
</feature>
<dbReference type="AlphaFoldDB" id="A0A8T2UU31"/>
<organism evidence="2 3">
    <name type="scientific">Ceratopteris richardii</name>
    <name type="common">Triangle waterfern</name>
    <dbReference type="NCBI Taxonomy" id="49495"/>
    <lineage>
        <taxon>Eukaryota</taxon>
        <taxon>Viridiplantae</taxon>
        <taxon>Streptophyta</taxon>
        <taxon>Embryophyta</taxon>
        <taxon>Tracheophyta</taxon>
        <taxon>Polypodiopsida</taxon>
        <taxon>Polypodiidae</taxon>
        <taxon>Polypodiales</taxon>
        <taxon>Pteridineae</taxon>
        <taxon>Pteridaceae</taxon>
        <taxon>Parkerioideae</taxon>
        <taxon>Ceratopteris</taxon>
    </lineage>
</organism>
<feature type="compositionally biased region" description="Polar residues" evidence="1">
    <location>
        <begin position="135"/>
        <end position="144"/>
    </location>
</feature>
<dbReference type="EMBL" id="CM035409">
    <property type="protein sequence ID" value="KAH7438812.1"/>
    <property type="molecule type" value="Genomic_DNA"/>
</dbReference>
<accession>A0A8T2UU31</accession>
<sequence>MYRTRDAAPSISTTNVFAALERKKSNKRKSGKEKQKSHDSVGSASPGVPGAWIVRPLPLTSWADVEEDDDFLMSPLPPLPSLTNELPGADHPEEEDQQRGDDHVIISSDKDESEGCEEEEEEEEGNEENKEPQRFGSSEPNFNSKKAYGRNFGAKEPERQLSKKELKKKGLAELEATLTELGFNQNIEEGSLEVSARKEAHSKGHGEKGSVPSESKSSRRRRPKKGKPLPKEGGDETDDNDFLTSKEDEASSALEKDASCASQDTEARPGDKNKVTNKLSAVKKKKSKDSDSAAKAAAAEAAVRAAKIAAAKRKEKAHYNQHPVR</sequence>
<feature type="region of interest" description="Disordered" evidence="1">
    <location>
        <begin position="1"/>
        <end position="53"/>
    </location>
</feature>
<comment type="caution">
    <text evidence="2">The sequence shown here is derived from an EMBL/GenBank/DDBJ whole genome shotgun (WGS) entry which is preliminary data.</text>
</comment>
<dbReference type="PANTHER" id="PTHR31365:SF4">
    <property type="entry name" value="OS05G0179800 PROTEIN"/>
    <property type="match status" value="1"/>
</dbReference>
<feature type="compositionally biased region" description="Basic and acidic residues" evidence="1">
    <location>
        <begin position="97"/>
        <end position="110"/>
    </location>
</feature>
<feature type="compositionally biased region" description="Acidic residues" evidence="1">
    <location>
        <begin position="111"/>
        <end position="126"/>
    </location>
</feature>
<keyword evidence="3" id="KW-1185">Reference proteome</keyword>